<dbReference type="EMBL" id="CP039691">
    <property type="protein sequence ID" value="QCI97324.1"/>
    <property type="molecule type" value="Genomic_DNA"/>
</dbReference>
<evidence type="ECO:0000259" key="7">
    <source>
        <dbReference type="Pfam" id="PF00892"/>
    </source>
</evidence>
<evidence type="ECO:0000256" key="2">
    <source>
        <dbReference type="ARBA" id="ARBA00022475"/>
    </source>
</evidence>
<dbReference type="GO" id="GO:0005886">
    <property type="term" value="C:plasma membrane"/>
    <property type="evidence" value="ECO:0007669"/>
    <property type="project" value="UniProtKB-SubCell"/>
</dbReference>
<dbReference type="AlphaFoldDB" id="A0A4D7DNX4"/>
<accession>A0A4D7DNX4</accession>
<feature type="domain" description="EamA" evidence="7">
    <location>
        <begin position="7"/>
        <end position="139"/>
    </location>
</feature>
<dbReference type="Proteomes" id="UP000826513">
    <property type="component" value="Chromosome 1"/>
</dbReference>
<dbReference type="OrthoDB" id="9804865at2"/>
<feature type="domain" description="EamA" evidence="7">
    <location>
        <begin position="148"/>
        <end position="282"/>
    </location>
</feature>
<dbReference type="SUPFAM" id="SSF103481">
    <property type="entry name" value="Multidrug resistance efflux transporter EmrE"/>
    <property type="match status" value="2"/>
</dbReference>
<keyword evidence="5 6" id="KW-0472">Membrane</keyword>
<dbReference type="RefSeq" id="WP_027674273.1">
    <property type="nucleotide sequence ID" value="NZ_CP039691.1"/>
</dbReference>
<evidence type="ECO:0000313" key="10">
    <source>
        <dbReference type="Proteomes" id="UP000298545"/>
    </source>
</evidence>
<organism evidence="8 10">
    <name type="scientific">Agrobacterium larrymoorei</name>
    <dbReference type="NCBI Taxonomy" id="160699"/>
    <lineage>
        <taxon>Bacteria</taxon>
        <taxon>Pseudomonadati</taxon>
        <taxon>Pseudomonadota</taxon>
        <taxon>Alphaproteobacteria</taxon>
        <taxon>Hyphomicrobiales</taxon>
        <taxon>Rhizobiaceae</taxon>
        <taxon>Rhizobium/Agrobacterium group</taxon>
        <taxon>Agrobacterium</taxon>
    </lineage>
</organism>
<evidence type="ECO:0000256" key="5">
    <source>
        <dbReference type="ARBA" id="ARBA00023136"/>
    </source>
</evidence>
<feature type="transmembrane region" description="Helical" evidence="6">
    <location>
        <begin position="266"/>
        <end position="285"/>
    </location>
</feature>
<feature type="transmembrane region" description="Helical" evidence="6">
    <location>
        <begin position="211"/>
        <end position="231"/>
    </location>
</feature>
<feature type="transmembrane region" description="Helical" evidence="6">
    <location>
        <begin position="33"/>
        <end position="54"/>
    </location>
</feature>
<evidence type="ECO:0000256" key="3">
    <source>
        <dbReference type="ARBA" id="ARBA00022692"/>
    </source>
</evidence>
<evidence type="ECO:0000313" key="11">
    <source>
        <dbReference type="Proteomes" id="UP000826513"/>
    </source>
</evidence>
<dbReference type="PANTHER" id="PTHR42920:SF5">
    <property type="entry name" value="EAMA DOMAIN-CONTAINING PROTEIN"/>
    <property type="match status" value="1"/>
</dbReference>
<feature type="transmembrane region" description="Helical" evidence="6">
    <location>
        <begin position="123"/>
        <end position="145"/>
    </location>
</feature>
<evidence type="ECO:0000256" key="4">
    <source>
        <dbReference type="ARBA" id="ARBA00022989"/>
    </source>
</evidence>
<feature type="transmembrane region" description="Helical" evidence="6">
    <location>
        <begin position="178"/>
        <end position="199"/>
    </location>
</feature>
<dbReference type="EMBL" id="CP072167">
    <property type="protein sequence ID" value="QYA07242.1"/>
    <property type="molecule type" value="Genomic_DNA"/>
</dbReference>
<proteinExistence type="predicted"/>
<evidence type="ECO:0000313" key="8">
    <source>
        <dbReference type="EMBL" id="QCI97324.1"/>
    </source>
</evidence>
<dbReference type="KEGG" id="alf:CFBP5473_04945"/>
<keyword evidence="3 6" id="KW-0812">Transmembrane</keyword>
<feature type="transmembrane region" description="Helical" evidence="6">
    <location>
        <begin position="151"/>
        <end position="171"/>
    </location>
</feature>
<evidence type="ECO:0000256" key="1">
    <source>
        <dbReference type="ARBA" id="ARBA00004651"/>
    </source>
</evidence>
<feature type="transmembrane region" description="Helical" evidence="6">
    <location>
        <begin position="66"/>
        <end position="87"/>
    </location>
</feature>
<keyword evidence="2" id="KW-1003">Cell membrane</keyword>
<reference evidence="8 10" key="1">
    <citation type="submission" date="2019-04" db="EMBL/GenBank/DDBJ databases">
        <title>Complete genome sequence of Agrobacterium larrymoorei CFBP5473.</title>
        <authorList>
            <person name="Haryono M."/>
            <person name="Chou L."/>
            <person name="Lin Y.-C."/>
            <person name="Lai E.-M."/>
            <person name="Kuo C.-H."/>
        </authorList>
    </citation>
    <scope>NUCLEOTIDE SEQUENCE [LARGE SCALE GENOMIC DNA]</scope>
    <source>
        <strain evidence="8 10">CFBP5473</strain>
    </source>
</reference>
<feature type="transmembrane region" description="Helical" evidence="6">
    <location>
        <begin position="243"/>
        <end position="260"/>
    </location>
</feature>
<dbReference type="InterPro" id="IPR051258">
    <property type="entry name" value="Diverse_Substrate_Transporter"/>
</dbReference>
<dbReference type="InterPro" id="IPR000620">
    <property type="entry name" value="EamA_dom"/>
</dbReference>
<dbReference type="PANTHER" id="PTHR42920">
    <property type="entry name" value="OS03G0707200 PROTEIN-RELATED"/>
    <property type="match status" value="1"/>
</dbReference>
<evidence type="ECO:0000313" key="9">
    <source>
        <dbReference type="EMBL" id="QYA07242.1"/>
    </source>
</evidence>
<reference evidence="9 11" key="2">
    <citation type="submission" date="2021-03" db="EMBL/GenBank/DDBJ databases">
        <title>Rapid diversification of plasmids in a genus of pathogenic and nitrogen fixing bacteria.</title>
        <authorList>
            <person name="Weisberg A.J."/>
            <person name="Miller M."/>
            <person name="Ream W."/>
            <person name="Grunwald N.J."/>
            <person name="Chang J.H."/>
        </authorList>
    </citation>
    <scope>NUCLEOTIDE SEQUENCE [LARGE SCALE GENOMIC DNA]</scope>
    <source>
        <strain evidence="9 11">AF3.44</strain>
    </source>
</reference>
<keyword evidence="4 6" id="KW-1133">Transmembrane helix</keyword>
<evidence type="ECO:0000256" key="6">
    <source>
        <dbReference type="SAM" id="Phobius"/>
    </source>
</evidence>
<feature type="transmembrane region" description="Helical" evidence="6">
    <location>
        <begin position="99"/>
        <end position="116"/>
    </location>
</feature>
<name>A0A4D7DNX4_9HYPH</name>
<protein>
    <submittedName>
        <fullName evidence="8">DMT family transporter</fullName>
    </submittedName>
</protein>
<gene>
    <name evidence="8" type="ORF">CFBP5473_04945</name>
    <name evidence="9" type="ORF">J5285_00460</name>
</gene>
<dbReference type="Pfam" id="PF00892">
    <property type="entry name" value="EamA"/>
    <property type="match status" value="2"/>
</dbReference>
<keyword evidence="11" id="KW-1185">Reference proteome</keyword>
<sequence>MSRIQANLVLLLAAAIWGGGFVAQSTAMESIGPFWFVGLRFAIAALAVLPFALMETRRLNAKPTVAEYRAFGLVGLALFLGATTQQVGLLTTTVTNSSFLTALYVIFVPVIAVLIYRRHPHWIVWPGAIMMLIGIFLLSGGAFTSLTTGDFLSITCAFFWAIQITLAGRAVMKSNRPLALSCVQFSVCAILSMAIGAGFEPIDYQAIASSITEILYVGLVSSGLAFVLQVIGQRYTTAPQAAIFLSSEALFGAVFAAIFLQETIAGAGYIGCAIIFSAILLVELVPELTKRRQRKIASAL</sequence>
<dbReference type="InterPro" id="IPR037185">
    <property type="entry name" value="EmrE-like"/>
</dbReference>
<comment type="subcellular location">
    <subcellularLocation>
        <location evidence="1">Cell membrane</location>
        <topology evidence="1">Multi-pass membrane protein</topology>
    </subcellularLocation>
</comment>
<dbReference type="Proteomes" id="UP000298545">
    <property type="component" value="Chromosome circular"/>
</dbReference>